<evidence type="ECO:0000313" key="2">
    <source>
        <dbReference type="RefSeq" id="XP_013395427.1"/>
    </source>
</evidence>
<gene>
    <name evidence="2" type="primary">LOC106162634</name>
</gene>
<proteinExistence type="predicted"/>
<sequence>METILSLPIIPLVNGSVVALSENTVFFSAGKRSPAGKNASASMQAALTVLEQDIPTVHPDVLRSLDGVQNASVKRMLENMGVKHISSEDVIKKHVLPCFASGKWKEKSTDLLLAYVQLIKEQWTSDKQSLNMQEVRRVIQVQLTSGHFVNPQDTTVQLSVEYLSMFDLPSMFPEDFAVRPLFSTVGPVLWHKCENVISCSGTWSEPTLFFAKFAFLFNQLNPSVESTELALAFPLQTDGKTSQGEPPKQDVFAFLPLRCFGFKFVVQGDFEIPASRQDILQDRQWNQWLRSHLPELFVDSLDCFQKHPEFDKISAVVAFLKHVPLEGELYDFFQPVAKQILQLLQGMPCLPVRKEEGSEWKTPTEIVMCKHKGTVEIVSPELLQKYLGKYYLDQAVQKSVSSVLLKNLGVCSIEVKEVVEVLRGVLKDQLNSGRELTILDSALWLACLYHHLEKTPADDYHVTMETILSLPIIPLVNGSVVALSENTVFFSAGKRSPAGKNASMCTYESDV</sequence>
<dbReference type="PANTHER" id="PTHR32387">
    <property type="entry name" value="WU:FJ29H11"/>
    <property type="match status" value="1"/>
</dbReference>
<dbReference type="OrthoDB" id="6287549at2759"/>
<organism evidence="1 2">
    <name type="scientific">Lingula anatina</name>
    <name type="common">Brachiopod</name>
    <name type="synonym">Lingula unguis</name>
    <dbReference type="NCBI Taxonomy" id="7574"/>
    <lineage>
        <taxon>Eukaryota</taxon>
        <taxon>Metazoa</taxon>
        <taxon>Spiralia</taxon>
        <taxon>Lophotrochozoa</taxon>
        <taxon>Brachiopoda</taxon>
        <taxon>Linguliformea</taxon>
        <taxon>Lingulata</taxon>
        <taxon>Lingulida</taxon>
        <taxon>Linguloidea</taxon>
        <taxon>Lingulidae</taxon>
        <taxon>Lingula</taxon>
    </lineage>
</organism>
<dbReference type="Proteomes" id="UP000085678">
    <property type="component" value="Unplaced"/>
</dbReference>
<dbReference type="AlphaFoldDB" id="A0A1S3IAY9"/>
<protein>
    <submittedName>
        <fullName evidence="2">Uncharacterized protein LOC106162634</fullName>
    </submittedName>
</protein>
<dbReference type="InterPro" id="IPR052957">
    <property type="entry name" value="Auxin_embryo_med"/>
</dbReference>
<dbReference type="STRING" id="7574.A0A1S3IAY9"/>
<dbReference type="GeneID" id="106162634"/>
<dbReference type="PANTHER" id="PTHR32387:SF0">
    <property type="entry name" value="PROTEIN NO VEIN"/>
    <property type="match status" value="1"/>
</dbReference>
<name>A0A1S3IAY9_LINAN</name>
<dbReference type="RefSeq" id="XP_013395427.1">
    <property type="nucleotide sequence ID" value="XM_013539973.1"/>
</dbReference>
<dbReference type="KEGG" id="lak:106162634"/>
<accession>A0A1S3IAY9</accession>
<keyword evidence="1" id="KW-1185">Reference proteome</keyword>
<dbReference type="InParanoid" id="A0A1S3IAY9"/>
<reference evidence="2" key="1">
    <citation type="submission" date="2025-08" db="UniProtKB">
        <authorList>
            <consortium name="RefSeq"/>
        </authorList>
    </citation>
    <scope>IDENTIFICATION</scope>
    <source>
        <tissue evidence="2">Gonads</tissue>
    </source>
</reference>
<evidence type="ECO:0000313" key="1">
    <source>
        <dbReference type="Proteomes" id="UP000085678"/>
    </source>
</evidence>